<comment type="caution">
    <text evidence="10">The sequence shown here is derived from an EMBL/GenBank/DDBJ whole genome shotgun (WGS) entry which is preliminary data.</text>
</comment>
<reference evidence="10" key="1">
    <citation type="submission" date="2021-02" db="EMBL/GenBank/DDBJ databases">
        <authorList>
            <person name="Nowell W R."/>
        </authorList>
    </citation>
    <scope>NUCLEOTIDE SEQUENCE</scope>
</reference>
<dbReference type="OrthoDB" id="6244550at2759"/>
<dbReference type="InterPro" id="IPR004202">
    <property type="entry name" value="COX7C/Cox8"/>
</dbReference>
<dbReference type="EMBL" id="CAJNOK010002111">
    <property type="protein sequence ID" value="CAF0845011.1"/>
    <property type="molecule type" value="Genomic_DNA"/>
</dbReference>
<dbReference type="Proteomes" id="UP000677228">
    <property type="component" value="Unassembled WGS sequence"/>
</dbReference>
<evidence type="ECO:0000313" key="12">
    <source>
        <dbReference type="EMBL" id="CAF3582909.1"/>
    </source>
</evidence>
<keyword evidence="4 8" id="KW-0728">SH3 domain</keyword>
<dbReference type="Pfam" id="PF07653">
    <property type="entry name" value="SH3_2"/>
    <property type="match status" value="1"/>
</dbReference>
<dbReference type="EMBL" id="CAJNOQ010000412">
    <property type="protein sequence ID" value="CAF0798084.1"/>
    <property type="molecule type" value="Genomic_DNA"/>
</dbReference>
<evidence type="ECO:0000256" key="6">
    <source>
        <dbReference type="ARBA" id="ARBA00023128"/>
    </source>
</evidence>
<dbReference type="UniPathway" id="UPA00705"/>
<comment type="subcellular location">
    <subcellularLocation>
        <location evidence="1">Mitochondrion inner membrane</location>
        <topology evidence="1">Single-pass membrane protein</topology>
    </subcellularLocation>
</comment>
<evidence type="ECO:0000313" key="10">
    <source>
        <dbReference type="EMBL" id="CAF0798084.1"/>
    </source>
</evidence>
<keyword evidence="5" id="KW-0999">Mitochondrion inner membrane</keyword>
<dbReference type="InterPro" id="IPR001452">
    <property type="entry name" value="SH3_domain"/>
</dbReference>
<accession>A0A813SPP4</accession>
<evidence type="ECO:0000256" key="3">
    <source>
        <dbReference type="ARBA" id="ARBA00010514"/>
    </source>
</evidence>
<feature type="domain" description="SH3" evidence="9">
    <location>
        <begin position="258"/>
        <end position="320"/>
    </location>
</feature>
<proteinExistence type="inferred from homology"/>
<dbReference type="PANTHER" id="PTHR14167">
    <property type="entry name" value="SH3 DOMAIN-CONTAINING"/>
    <property type="match status" value="1"/>
</dbReference>
<dbReference type="Proteomes" id="UP000663829">
    <property type="component" value="Unassembled WGS sequence"/>
</dbReference>
<organism evidence="10 14">
    <name type="scientific">Didymodactylos carnosus</name>
    <dbReference type="NCBI Taxonomy" id="1234261"/>
    <lineage>
        <taxon>Eukaryota</taxon>
        <taxon>Metazoa</taxon>
        <taxon>Spiralia</taxon>
        <taxon>Gnathifera</taxon>
        <taxon>Rotifera</taxon>
        <taxon>Eurotatoria</taxon>
        <taxon>Bdelloidea</taxon>
        <taxon>Philodinida</taxon>
        <taxon>Philodinidae</taxon>
        <taxon>Didymodactylos</taxon>
    </lineage>
</organism>
<evidence type="ECO:0000313" key="13">
    <source>
        <dbReference type="EMBL" id="CAF3630185.1"/>
    </source>
</evidence>
<dbReference type="InterPro" id="IPR036028">
    <property type="entry name" value="SH3-like_dom_sf"/>
</dbReference>
<dbReference type="SMART" id="SM00326">
    <property type="entry name" value="SH3"/>
    <property type="match status" value="4"/>
</dbReference>
<dbReference type="GO" id="GO:0016477">
    <property type="term" value="P:cell migration"/>
    <property type="evidence" value="ECO:0007669"/>
    <property type="project" value="TreeGrafter"/>
</dbReference>
<dbReference type="AlphaFoldDB" id="A0A813SPP4"/>
<dbReference type="GO" id="GO:0045277">
    <property type="term" value="C:respiratory chain complex IV"/>
    <property type="evidence" value="ECO:0007669"/>
    <property type="project" value="InterPro"/>
</dbReference>
<keyword evidence="6" id="KW-0496">Mitochondrion</keyword>
<evidence type="ECO:0000256" key="1">
    <source>
        <dbReference type="ARBA" id="ARBA00004434"/>
    </source>
</evidence>
<comment type="similarity">
    <text evidence="3">Belongs to the cytochrome c oxidase VIIc family.</text>
</comment>
<evidence type="ECO:0000256" key="5">
    <source>
        <dbReference type="ARBA" id="ARBA00022792"/>
    </source>
</evidence>
<dbReference type="GO" id="GO:0007015">
    <property type="term" value="P:actin filament organization"/>
    <property type="evidence" value="ECO:0007669"/>
    <property type="project" value="TreeGrafter"/>
</dbReference>
<sequence>MRPLLALVPVTTRTIQRNFRTSTIRHLQSDFDQELLVGQNLPFNIQNKWKLATLMIGYISLAVAIPLFCLQKQQQTSINNNKMNSKKETIYLIFSYLGNESSVFSRKVLRLMYEMKIKCKIIFKRHKTIVVQFLKNLKGCDERKTGVIYGIECNDCQKNIFSADKYVWKFISNIFFASPKVQFQIHYNWRRHSMSLNYAKALHNFQTQKYGDLNFYTDDIIEIVEKVDSNWLRGKLNGTIGLVPITFIQIITLPNISGNEQFFIAISDYSSSHVGDLQFKTGDILVATEQISNDWLRGYSIKEPNRNGIFPITFVTLKNGNINSINDNNNIAITSIQPPLLGEVIQNYSSNSNNTDSIHKPNIDLTYGDWVVITKRSSAGYFFGECGVKIGWFPEIYIKLEKSTRAPSLSRTWRSLSENESPFIESSQNNYTLSSNINESISDNSYYQNTIKRDNSELVPVTNNIEIINNQSLILKPLPTISSTPPPIIEKKDFKFVRVKCDIQPSVKEELGCFEDEVLAVMDEIDHEWLMVKNAFGSVGRIKRELTEIVEYDIDEEIDHEDESFMFVPDVRYHLKPQINKDIKNYNKHHKPNPTNLSTINEIDRLVQDEFVKLKSDNNQQLLTTESNQKSSGTSNNFV</sequence>
<feature type="domain" description="SH3" evidence="9">
    <location>
        <begin position="194"/>
        <end position="253"/>
    </location>
</feature>
<dbReference type="PROSITE" id="PS50002">
    <property type="entry name" value="SH3"/>
    <property type="match status" value="2"/>
</dbReference>
<dbReference type="CDD" id="cd00174">
    <property type="entry name" value="SH3"/>
    <property type="match status" value="1"/>
</dbReference>
<dbReference type="SUPFAM" id="SSF81427">
    <property type="entry name" value="Mitochondrial cytochrome c oxidase subunit VIIc (aka VIIIa)"/>
    <property type="match status" value="1"/>
</dbReference>
<evidence type="ECO:0000256" key="4">
    <source>
        <dbReference type="ARBA" id="ARBA00022443"/>
    </source>
</evidence>
<keyword evidence="14" id="KW-1185">Reference proteome</keyword>
<dbReference type="InterPro" id="IPR050384">
    <property type="entry name" value="Endophilin_SH3RF"/>
</dbReference>
<dbReference type="PANTHER" id="PTHR14167:SF107">
    <property type="entry name" value="PROTEIN CBG06887"/>
    <property type="match status" value="1"/>
</dbReference>
<evidence type="ECO:0000256" key="7">
    <source>
        <dbReference type="ARBA" id="ARBA00023136"/>
    </source>
</evidence>
<dbReference type="GO" id="GO:0006123">
    <property type="term" value="P:mitochondrial electron transport, cytochrome c to oxygen"/>
    <property type="evidence" value="ECO:0007669"/>
    <property type="project" value="InterPro"/>
</dbReference>
<evidence type="ECO:0000313" key="14">
    <source>
        <dbReference type="Proteomes" id="UP000663829"/>
    </source>
</evidence>
<dbReference type="Gene3D" id="2.30.30.40">
    <property type="entry name" value="SH3 Domains"/>
    <property type="match status" value="3"/>
</dbReference>
<evidence type="ECO:0000259" key="9">
    <source>
        <dbReference type="PROSITE" id="PS50002"/>
    </source>
</evidence>
<dbReference type="EMBL" id="CAJOBA010002111">
    <property type="protein sequence ID" value="CAF3630185.1"/>
    <property type="molecule type" value="Genomic_DNA"/>
</dbReference>
<dbReference type="EMBL" id="CAJOBC010000412">
    <property type="protein sequence ID" value="CAF3582909.1"/>
    <property type="molecule type" value="Genomic_DNA"/>
</dbReference>
<protein>
    <recommendedName>
        <fullName evidence="9">SH3 domain-containing protein</fullName>
    </recommendedName>
</protein>
<dbReference type="Pfam" id="PF02935">
    <property type="entry name" value="COX7C"/>
    <property type="match status" value="1"/>
</dbReference>
<name>A0A813SPP4_9BILA</name>
<evidence type="ECO:0000256" key="8">
    <source>
        <dbReference type="PROSITE-ProRule" id="PRU00192"/>
    </source>
</evidence>
<dbReference type="InterPro" id="IPR036636">
    <property type="entry name" value="COX7C/Cox8_sf"/>
</dbReference>
<dbReference type="GO" id="GO:0005743">
    <property type="term" value="C:mitochondrial inner membrane"/>
    <property type="evidence" value="ECO:0007669"/>
    <property type="project" value="UniProtKB-SubCell"/>
</dbReference>
<dbReference type="Proteomes" id="UP000681722">
    <property type="component" value="Unassembled WGS sequence"/>
</dbReference>
<keyword evidence="7" id="KW-0472">Membrane</keyword>
<dbReference type="Gene3D" id="4.10.49.10">
    <property type="entry name" value="Cytochrome c oxidase subunit VIIc"/>
    <property type="match status" value="1"/>
</dbReference>
<evidence type="ECO:0000256" key="2">
    <source>
        <dbReference type="ARBA" id="ARBA00004673"/>
    </source>
</evidence>
<evidence type="ECO:0000313" key="11">
    <source>
        <dbReference type="EMBL" id="CAF0845011.1"/>
    </source>
</evidence>
<dbReference type="SUPFAM" id="SSF50044">
    <property type="entry name" value="SH3-domain"/>
    <property type="match status" value="4"/>
</dbReference>
<dbReference type="Pfam" id="PF00018">
    <property type="entry name" value="SH3_1"/>
    <property type="match status" value="1"/>
</dbReference>
<comment type="pathway">
    <text evidence="2">Energy metabolism; oxidative phosphorylation.</text>
</comment>
<dbReference type="Proteomes" id="UP000682733">
    <property type="component" value="Unassembled WGS sequence"/>
</dbReference>
<gene>
    <name evidence="10" type="ORF">GPM918_LOCUS3365</name>
    <name evidence="11" type="ORF">OVA965_LOCUS6844</name>
    <name evidence="12" type="ORF">SRO942_LOCUS3365</name>
    <name evidence="13" type="ORF">TMI583_LOCUS6840</name>
</gene>